<evidence type="ECO:0000313" key="1">
    <source>
        <dbReference type="EMBL" id="KKK78469.1"/>
    </source>
</evidence>
<protein>
    <submittedName>
        <fullName evidence="1">Uncharacterized protein</fullName>
    </submittedName>
</protein>
<gene>
    <name evidence="1" type="ORF">LCGC14_2843260</name>
</gene>
<sequence length="399" mass="41859">GETWSAVVTLKDLGVERDQTGPRIVLGDSDTSHIVWIDDDLSVIMRQRALSSADALQTERAAHSPGSFNGIYPIGHGVSFDRGGTTKIRFPSVIGNADVYSTEFDAAADPSSFNNRLINSATNWDPETCFAPDGSFLHIMAVSADDSDLYSADDADTDTWTVPASSFTGTINHVSCNIYDRSGTKLAHIIDDGGTVKYDEDALAGGTTKTVTASLAAAIQKQIEISASLNAGLQTEFTRTASLDAGVAALRTRTAQLEAVTQALRSAEANLDAAVRGAVLRTLGLDAGVQDGFTRTTSLDGALALLLTRQASLQAAVQKERTATASLEAVVQAAIARSLGLEAALQKELTRTASLGAALSQAQTATTSLDANVEKIRARVSWAKMEVPPSAGVTARTLT</sequence>
<proteinExistence type="predicted"/>
<organism evidence="1">
    <name type="scientific">marine sediment metagenome</name>
    <dbReference type="NCBI Taxonomy" id="412755"/>
    <lineage>
        <taxon>unclassified sequences</taxon>
        <taxon>metagenomes</taxon>
        <taxon>ecological metagenomes</taxon>
    </lineage>
</organism>
<accession>A0A0F9AJ28</accession>
<name>A0A0F9AJ28_9ZZZZ</name>
<feature type="non-terminal residue" evidence="1">
    <location>
        <position position="1"/>
    </location>
</feature>
<comment type="caution">
    <text evidence="1">The sequence shown here is derived from an EMBL/GenBank/DDBJ whole genome shotgun (WGS) entry which is preliminary data.</text>
</comment>
<dbReference type="AlphaFoldDB" id="A0A0F9AJ28"/>
<reference evidence="1" key="1">
    <citation type="journal article" date="2015" name="Nature">
        <title>Complex archaea that bridge the gap between prokaryotes and eukaryotes.</title>
        <authorList>
            <person name="Spang A."/>
            <person name="Saw J.H."/>
            <person name="Jorgensen S.L."/>
            <person name="Zaremba-Niedzwiedzka K."/>
            <person name="Martijn J."/>
            <person name="Lind A.E."/>
            <person name="van Eijk R."/>
            <person name="Schleper C."/>
            <person name="Guy L."/>
            <person name="Ettema T.J."/>
        </authorList>
    </citation>
    <scope>NUCLEOTIDE SEQUENCE</scope>
</reference>
<feature type="non-terminal residue" evidence="1">
    <location>
        <position position="399"/>
    </location>
</feature>
<dbReference type="EMBL" id="LAZR01054477">
    <property type="protein sequence ID" value="KKK78469.1"/>
    <property type="molecule type" value="Genomic_DNA"/>
</dbReference>